<comment type="caution">
    <text evidence="1">The sequence shown here is derived from an EMBL/GenBank/DDBJ whole genome shotgun (WGS) entry which is preliminary data.</text>
</comment>
<accession>A0A8H5XXS8</accession>
<proteinExistence type="predicted"/>
<evidence type="ECO:0000313" key="1">
    <source>
        <dbReference type="EMBL" id="KAF5701466.1"/>
    </source>
</evidence>
<gene>
    <name evidence="1" type="ORF">FGLOB1_10192</name>
</gene>
<evidence type="ECO:0000313" key="2">
    <source>
        <dbReference type="Proteomes" id="UP000532311"/>
    </source>
</evidence>
<dbReference type="AlphaFoldDB" id="A0A8H5XXS8"/>
<keyword evidence="2" id="KW-1185">Reference proteome</keyword>
<dbReference type="EMBL" id="JAAQPF010000483">
    <property type="protein sequence ID" value="KAF5701466.1"/>
    <property type="molecule type" value="Genomic_DNA"/>
</dbReference>
<dbReference type="Proteomes" id="UP000532311">
    <property type="component" value="Unassembled WGS sequence"/>
</dbReference>
<sequence length="106" mass="10650">MHFYSLVPIVATAASALVTPLEGRGVGNLAARQFARVECESSSSFVGIPMAAPVVTAICIAYVACVGDDPTPAPIVAIPGVPTEGIFDCVKLCKCVGAGTGTGARV</sequence>
<reference evidence="1 2" key="1">
    <citation type="submission" date="2020-05" db="EMBL/GenBank/DDBJ databases">
        <title>Identification and distribution of gene clusters putatively required for synthesis of sphingolipid metabolism inhibitors in phylogenetically diverse species of the filamentous fungus Fusarium.</title>
        <authorList>
            <person name="Kim H.-S."/>
            <person name="Busman M."/>
            <person name="Brown D.W."/>
            <person name="Divon H."/>
            <person name="Uhlig S."/>
            <person name="Proctor R.H."/>
        </authorList>
    </citation>
    <scope>NUCLEOTIDE SEQUENCE [LARGE SCALE GENOMIC DNA]</scope>
    <source>
        <strain evidence="1 2">NRRL 26131</strain>
    </source>
</reference>
<evidence type="ECO:0008006" key="3">
    <source>
        <dbReference type="Google" id="ProtNLM"/>
    </source>
</evidence>
<name>A0A8H5XXS8_9HYPO</name>
<organism evidence="1 2">
    <name type="scientific">Fusarium globosum</name>
    <dbReference type="NCBI Taxonomy" id="78864"/>
    <lineage>
        <taxon>Eukaryota</taxon>
        <taxon>Fungi</taxon>
        <taxon>Dikarya</taxon>
        <taxon>Ascomycota</taxon>
        <taxon>Pezizomycotina</taxon>
        <taxon>Sordariomycetes</taxon>
        <taxon>Hypocreomycetidae</taxon>
        <taxon>Hypocreales</taxon>
        <taxon>Nectriaceae</taxon>
        <taxon>Fusarium</taxon>
        <taxon>Fusarium fujikuroi species complex</taxon>
    </lineage>
</organism>
<protein>
    <recommendedName>
        <fullName evidence="3">Hydrophobin</fullName>
    </recommendedName>
</protein>